<dbReference type="InterPro" id="IPR004879">
    <property type="entry name" value="Ssp411-like_TRX"/>
</dbReference>
<dbReference type="Pfam" id="PF03190">
    <property type="entry name" value="Thioredox_DsbH"/>
    <property type="match status" value="1"/>
</dbReference>
<dbReference type="PANTHER" id="PTHR42899">
    <property type="entry name" value="SPERMATOGENESIS-ASSOCIATED PROTEIN 20"/>
    <property type="match status" value="1"/>
</dbReference>
<dbReference type="Gene3D" id="3.40.30.10">
    <property type="entry name" value="Glutaredoxin"/>
    <property type="match status" value="1"/>
</dbReference>
<dbReference type="OrthoDB" id="9762614at2"/>
<sequence>MYRTSNGAAVAEASFIEPPMSTVLLPRNRVVAVPPRLSAAGAGDVGDGRVLVGAWLVATLVRGVVEVVDVVGVAVPPVLPTLPAGTSCHCWLAPPQSWYWAMRAPALLEPAGTSTAMPLKRLIRRTWPSGDFSRRNCWLAPLRSCHCTMADPAVLDQRVVVQHVAGVAVLQRRHAGALFRSLPLTPTAWPDEHLVAADPGKVAAAGEISGGCRAPGFPGCHPGPMNRLASATSPYLLQHADNPVDWWPWGPEALAEAKRRNVPILLSVGYAACHWCHVMAHESFEDAGTAALMNANFVTIKVDREERPDIDAVYMAATQAMTGQGGWPMTCFLTPDGEPFHCGTYYPPSPRPGMPSFRQLLVAVVQSWQERPDELVDGAKQIVAHLAEQTGPLKESVVDEAVLAGAVGKLQQEADRVNGGFGRAPKFPPSMVLEFLLRHHERTGSAVALSLVDSTAEAMARGGLYDQLAGGFARYSVDAEWIVPHFEKMLYDNALLLRFYAHLWRRTGSATALRVATGTAEFLFESLRTPEGGFASSLDADTEGVEGLTYVWTPAQLREVVGDDSAAELFGVTKEGTFEEGASTLRLFGDLPEPMRVKLLEARAKRPQPGRDDKVIASWNGLAITALAEAGVALDRPQWIEWAREAAELLLRVHVVDGRLRRSSRDGVVGESAGVLEDYACVADGFLALHQATGAAKWLTEATRLLDLALAHFASPDVPGAYFDTADDAETLVQRPADPGDNASPSGASALAGALLTASALAGHADSGRYREAAERALSRAGVLAGRVPRFAGHWLSVAEARQAGPVQVAVAGASPELLRAAARGIHGGGVVLAGEPDAPGVPLLADRPLVDGAPAAYVCRGYVCDRPVTSAAELTARL</sequence>
<dbReference type="PANTHER" id="PTHR42899:SF1">
    <property type="entry name" value="SPERMATOGENESIS-ASSOCIATED PROTEIN 20"/>
    <property type="match status" value="1"/>
</dbReference>
<dbReference type="SUPFAM" id="SSF52833">
    <property type="entry name" value="Thioredoxin-like"/>
    <property type="match status" value="1"/>
</dbReference>
<dbReference type="InterPro" id="IPR012341">
    <property type="entry name" value="6hp_glycosidase-like_sf"/>
</dbReference>
<dbReference type="eggNOG" id="COG1331">
    <property type="taxonomic scope" value="Bacteria"/>
</dbReference>
<protein>
    <recommendedName>
        <fullName evidence="1">Spermatogenesis-associated protein 20-like TRX domain-containing protein</fullName>
    </recommendedName>
</protein>
<accession>A0A0H3DI50</accession>
<organism evidence="2 3">
    <name type="scientific">Amycolatopsis mediterranei (strain U-32)</name>
    <dbReference type="NCBI Taxonomy" id="749927"/>
    <lineage>
        <taxon>Bacteria</taxon>
        <taxon>Bacillati</taxon>
        <taxon>Actinomycetota</taxon>
        <taxon>Actinomycetes</taxon>
        <taxon>Pseudonocardiales</taxon>
        <taxon>Pseudonocardiaceae</taxon>
        <taxon>Amycolatopsis</taxon>
    </lineage>
</organism>
<dbReference type="CDD" id="cd02955">
    <property type="entry name" value="SSP411"/>
    <property type="match status" value="1"/>
</dbReference>
<evidence type="ECO:0000259" key="1">
    <source>
        <dbReference type="Pfam" id="PF03190"/>
    </source>
</evidence>
<dbReference type="Gene3D" id="1.50.10.10">
    <property type="match status" value="1"/>
</dbReference>
<dbReference type="HOGENOM" id="CLU_014051_4_2_11"/>
<dbReference type="EMBL" id="CP002000">
    <property type="protein sequence ID" value="ADJ49788.1"/>
    <property type="molecule type" value="Genomic_DNA"/>
</dbReference>
<evidence type="ECO:0000313" key="2">
    <source>
        <dbReference type="EMBL" id="ADJ49788.1"/>
    </source>
</evidence>
<evidence type="ECO:0000313" key="3">
    <source>
        <dbReference type="Proteomes" id="UP000000328"/>
    </source>
</evidence>
<dbReference type="InterPro" id="IPR024705">
    <property type="entry name" value="Ssp411"/>
</dbReference>
<dbReference type="SUPFAM" id="SSF48208">
    <property type="entry name" value="Six-hairpin glycosidases"/>
    <property type="match status" value="1"/>
</dbReference>
<dbReference type="GO" id="GO:0005975">
    <property type="term" value="P:carbohydrate metabolic process"/>
    <property type="evidence" value="ECO:0007669"/>
    <property type="project" value="InterPro"/>
</dbReference>
<dbReference type="AlphaFoldDB" id="A0A0H3DI50"/>
<dbReference type="Proteomes" id="UP000000328">
    <property type="component" value="Chromosome"/>
</dbReference>
<feature type="domain" description="Spermatogenesis-associated protein 20-like TRX" evidence="1">
    <location>
        <begin position="225"/>
        <end position="386"/>
    </location>
</feature>
<dbReference type="InterPro" id="IPR036249">
    <property type="entry name" value="Thioredoxin-like_sf"/>
</dbReference>
<dbReference type="InterPro" id="IPR008928">
    <property type="entry name" value="6-hairpin_glycosidase_sf"/>
</dbReference>
<dbReference type="KEGG" id="amd:AMED_8085"/>
<reference evidence="2 3" key="1">
    <citation type="journal article" date="2010" name="Cell Res.">
        <title>Complete genome sequence of the rifamycin SV-producing Amycolatopsis mediterranei U32 revealed its genetic characteristics in phylogeny and metabolism.</title>
        <authorList>
            <person name="Zhao W."/>
            <person name="Zhong Y."/>
            <person name="Yuan H."/>
            <person name="Wang J."/>
            <person name="Zheng H."/>
            <person name="Wang Y."/>
            <person name="Cen X."/>
            <person name="Xu F."/>
            <person name="Bai J."/>
            <person name="Han X."/>
            <person name="Lu G."/>
            <person name="Zhu Y."/>
            <person name="Shao Z."/>
            <person name="Yan H."/>
            <person name="Li C."/>
            <person name="Peng N."/>
            <person name="Zhang Z."/>
            <person name="Zhang Y."/>
            <person name="Lin W."/>
            <person name="Fan Y."/>
            <person name="Qin Z."/>
            <person name="Hu Y."/>
            <person name="Zhu B."/>
            <person name="Wang S."/>
            <person name="Ding X."/>
            <person name="Zhao G.P."/>
        </authorList>
    </citation>
    <scope>NUCLEOTIDE SEQUENCE [LARGE SCALE GENOMIC DNA]</scope>
    <source>
        <strain evidence="3">U-32</strain>
    </source>
</reference>
<proteinExistence type="predicted"/>
<gene>
    <name evidence="2" type="ordered locus">AMED_8085</name>
</gene>
<dbReference type="PATRIC" id="fig|749927.5.peg.8401"/>
<name>A0A0H3DI50_AMYMU</name>